<gene>
    <name evidence="1" type="ORF">CYNAS_LOCUS18636</name>
</gene>
<evidence type="ECO:0000313" key="1">
    <source>
        <dbReference type="EMBL" id="CAJ0606653.1"/>
    </source>
</evidence>
<protein>
    <submittedName>
        <fullName evidence="1">Uncharacterized protein</fullName>
    </submittedName>
</protein>
<dbReference type="EMBL" id="CATQJL010000316">
    <property type="protein sequence ID" value="CAJ0606653.1"/>
    <property type="molecule type" value="Genomic_DNA"/>
</dbReference>
<evidence type="ECO:0000313" key="2">
    <source>
        <dbReference type="Proteomes" id="UP001176961"/>
    </source>
</evidence>
<accession>A0AA36HAW1</accession>
<keyword evidence="2" id="KW-1185">Reference proteome</keyword>
<reference evidence="1" key="1">
    <citation type="submission" date="2023-07" db="EMBL/GenBank/DDBJ databases">
        <authorList>
            <consortium name="CYATHOMIX"/>
        </authorList>
    </citation>
    <scope>NUCLEOTIDE SEQUENCE</scope>
    <source>
        <strain evidence="1">N/A</strain>
    </source>
</reference>
<dbReference type="Proteomes" id="UP001176961">
    <property type="component" value="Unassembled WGS sequence"/>
</dbReference>
<sequence>MMPCLISKEAEQIERDEIKHDVCSKSFSFASSSSANRARFEKEGDVFNYPVATVRTRLRQYWKEYPGPSREPKARNVHYAFEPFKGIISRCGVKVAMGPLSALTFSYRFFKSKQLYW</sequence>
<comment type="caution">
    <text evidence="1">The sequence shown here is derived from an EMBL/GenBank/DDBJ whole genome shotgun (WGS) entry which is preliminary data.</text>
</comment>
<dbReference type="AlphaFoldDB" id="A0AA36HAW1"/>
<organism evidence="1 2">
    <name type="scientific">Cylicocyclus nassatus</name>
    <name type="common">Nematode worm</name>
    <dbReference type="NCBI Taxonomy" id="53992"/>
    <lineage>
        <taxon>Eukaryota</taxon>
        <taxon>Metazoa</taxon>
        <taxon>Ecdysozoa</taxon>
        <taxon>Nematoda</taxon>
        <taxon>Chromadorea</taxon>
        <taxon>Rhabditida</taxon>
        <taxon>Rhabditina</taxon>
        <taxon>Rhabditomorpha</taxon>
        <taxon>Strongyloidea</taxon>
        <taxon>Strongylidae</taxon>
        <taxon>Cylicocyclus</taxon>
    </lineage>
</organism>
<name>A0AA36HAW1_CYLNA</name>
<proteinExistence type="predicted"/>